<gene>
    <name evidence="1" type="ORF">H3H32_26670</name>
</gene>
<reference evidence="1 2" key="1">
    <citation type="submission" date="2020-07" db="EMBL/GenBank/DDBJ databases">
        <title>Spirosoma foliorum sp. nov., isolated from the leaves on the Nejang mountain Korea, Republic of.</title>
        <authorList>
            <person name="Ho H."/>
            <person name="Lee Y.-J."/>
            <person name="Nurcahyanto D.-A."/>
            <person name="Kim S.-G."/>
        </authorList>
    </citation>
    <scope>NUCLEOTIDE SEQUENCE [LARGE SCALE GENOMIC DNA]</scope>
    <source>
        <strain evidence="1 2">PL0136</strain>
    </source>
</reference>
<dbReference type="AlphaFoldDB" id="A0A7G5GRM4"/>
<proteinExistence type="predicted"/>
<keyword evidence="2" id="KW-1185">Reference proteome</keyword>
<dbReference type="EMBL" id="CP059732">
    <property type="protein sequence ID" value="QMW01516.1"/>
    <property type="molecule type" value="Genomic_DNA"/>
</dbReference>
<name>A0A7G5GRM4_9BACT</name>
<accession>A0A7G5GRM4</accession>
<dbReference type="Proteomes" id="UP000515369">
    <property type="component" value="Chromosome"/>
</dbReference>
<evidence type="ECO:0000313" key="2">
    <source>
        <dbReference type="Proteomes" id="UP000515369"/>
    </source>
</evidence>
<organism evidence="1 2">
    <name type="scientific">Spirosoma foliorum</name>
    <dbReference type="NCBI Taxonomy" id="2710596"/>
    <lineage>
        <taxon>Bacteria</taxon>
        <taxon>Pseudomonadati</taxon>
        <taxon>Bacteroidota</taxon>
        <taxon>Cytophagia</taxon>
        <taxon>Cytophagales</taxon>
        <taxon>Cytophagaceae</taxon>
        <taxon>Spirosoma</taxon>
    </lineage>
</organism>
<evidence type="ECO:0000313" key="1">
    <source>
        <dbReference type="EMBL" id="QMW01516.1"/>
    </source>
</evidence>
<sequence>MTTINQQSLLFDDASVIKHLFGQHELTIPSANANCDCISYSSTADDDEDISTNQITTTAA</sequence>
<dbReference type="KEGG" id="sfol:H3H32_26670"/>
<protein>
    <submittedName>
        <fullName evidence="1">Uncharacterized protein</fullName>
    </submittedName>
</protein>
<dbReference type="RefSeq" id="WP_182458798.1">
    <property type="nucleotide sequence ID" value="NZ_CP059732.1"/>
</dbReference>